<dbReference type="SUPFAM" id="SSF69047">
    <property type="entry name" value="Hypothetical protein YjbJ"/>
    <property type="match status" value="1"/>
</dbReference>
<feature type="compositionally biased region" description="Basic and acidic residues" evidence="2">
    <location>
        <begin position="32"/>
        <end position="71"/>
    </location>
</feature>
<organism evidence="4 5">
    <name type="scientific">Proteiniclasticum ruminis</name>
    <dbReference type="NCBI Taxonomy" id="398199"/>
    <lineage>
        <taxon>Bacteria</taxon>
        <taxon>Bacillati</taxon>
        <taxon>Bacillota</taxon>
        <taxon>Clostridia</taxon>
        <taxon>Eubacteriales</taxon>
        <taxon>Clostridiaceae</taxon>
        <taxon>Proteiniclasticum</taxon>
    </lineage>
</organism>
<proteinExistence type="inferred from homology"/>
<keyword evidence="5" id="KW-1185">Reference proteome</keyword>
<accession>A0A1I5DJ68</accession>
<comment type="similarity">
    <text evidence="1">Belongs to the UPF0337 (CsbD) family.</text>
</comment>
<sequence length="71" mass="8289">MSDMKDKFDIEKDRVKGKFNEAVGEATDDEAQELKGKLQQKKADLREDFEEAKDKVSEKINDILDRDDKNR</sequence>
<dbReference type="AlphaFoldDB" id="A0A1I5DJ68"/>
<feature type="domain" description="CsbD-like" evidence="3">
    <location>
        <begin position="6"/>
        <end position="57"/>
    </location>
</feature>
<dbReference type="InterPro" id="IPR008462">
    <property type="entry name" value="CsbD"/>
</dbReference>
<dbReference type="Proteomes" id="UP000181899">
    <property type="component" value="Unassembled WGS sequence"/>
</dbReference>
<evidence type="ECO:0000313" key="4">
    <source>
        <dbReference type="EMBL" id="SFN99167.1"/>
    </source>
</evidence>
<feature type="region of interest" description="Disordered" evidence="2">
    <location>
        <begin position="21"/>
        <end position="71"/>
    </location>
</feature>
<evidence type="ECO:0000256" key="1">
    <source>
        <dbReference type="ARBA" id="ARBA00009129"/>
    </source>
</evidence>
<gene>
    <name evidence="4" type="ORF">SAMN04488695_10980</name>
</gene>
<evidence type="ECO:0000256" key="2">
    <source>
        <dbReference type="SAM" id="MobiDB-lite"/>
    </source>
</evidence>
<dbReference type="Pfam" id="PF05532">
    <property type="entry name" value="CsbD"/>
    <property type="match status" value="1"/>
</dbReference>
<dbReference type="InterPro" id="IPR036629">
    <property type="entry name" value="YjbJ_sf"/>
</dbReference>
<protein>
    <submittedName>
        <fullName evidence="4">CsbD-like</fullName>
    </submittedName>
</protein>
<dbReference type="STRING" id="398199.SAMN05421804_10362"/>
<reference evidence="4 5" key="1">
    <citation type="submission" date="2016-10" db="EMBL/GenBank/DDBJ databases">
        <authorList>
            <person name="de Groot N.N."/>
        </authorList>
    </citation>
    <scope>NUCLEOTIDE SEQUENCE [LARGE SCALE GENOMIC DNA]</scope>
    <source>
        <strain evidence="4 5">ML2</strain>
    </source>
</reference>
<dbReference type="RefSeq" id="WP_242943553.1">
    <property type="nucleotide sequence ID" value="NZ_FOVK01000009.1"/>
</dbReference>
<name>A0A1I5DJ68_9CLOT</name>
<evidence type="ECO:0000259" key="3">
    <source>
        <dbReference type="Pfam" id="PF05532"/>
    </source>
</evidence>
<evidence type="ECO:0000313" key="5">
    <source>
        <dbReference type="Proteomes" id="UP000181899"/>
    </source>
</evidence>
<dbReference type="Gene3D" id="1.10.1470.10">
    <property type="entry name" value="YjbJ"/>
    <property type="match status" value="1"/>
</dbReference>
<dbReference type="EMBL" id="FOVK01000009">
    <property type="protein sequence ID" value="SFN99167.1"/>
    <property type="molecule type" value="Genomic_DNA"/>
</dbReference>